<feature type="domain" description="PAS" evidence="16">
    <location>
        <begin position="384"/>
        <end position="454"/>
    </location>
</feature>
<evidence type="ECO:0000256" key="4">
    <source>
        <dbReference type="ARBA" id="ARBA00022475"/>
    </source>
</evidence>
<feature type="transmembrane region" description="Helical" evidence="14">
    <location>
        <begin position="12"/>
        <end position="34"/>
    </location>
</feature>
<dbReference type="InterPro" id="IPR036890">
    <property type="entry name" value="HATPase_C_sf"/>
</dbReference>
<dbReference type="SMART" id="SM00388">
    <property type="entry name" value="HisKA"/>
    <property type="match status" value="1"/>
</dbReference>
<dbReference type="Gene3D" id="1.10.287.130">
    <property type="match status" value="1"/>
</dbReference>
<dbReference type="CDD" id="cd00130">
    <property type="entry name" value="PAS"/>
    <property type="match status" value="1"/>
</dbReference>
<dbReference type="Gene3D" id="3.30.565.10">
    <property type="entry name" value="Histidine kinase-like ATPase, C-terminal domain"/>
    <property type="match status" value="1"/>
</dbReference>
<evidence type="ECO:0000256" key="3">
    <source>
        <dbReference type="ARBA" id="ARBA00012438"/>
    </source>
</evidence>
<dbReference type="PRINTS" id="PR00344">
    <property type="entry name" value="BCTRLSENSOR"/>
</dbReference>
<keyword evidence="10" id="KW-0067">ATP-binding</keyword>
<evidence type="ECO:0000256" key="5">
    <source>
        <dbReference type="ARBA" id="ARBA00022553"/>
    </source>
</evidence>
<keyword evidence="9 18" id="KW-0418">Kinase</keyword>
<evidence type="ECO:0000256" key="10">
    <source>
        <dbReference type="ARBA" id="ARBA00022840"/>
    </source>
</evidence>
<dbReference type="GO" id="GO:0005886">
    <property type="term" value="C:plasma membrane"/>
    <property type="evidence" value="ECO:0007669"/>
    <property type="project" value="UniProtKB-SubCell"/>
</dbReference>
<dbReference type="PROSITE" id="PS50112">
    <property type="entry name" value="PAS"/>
    <property type="match status" value="1"/>
</dbReference>
<dbReference type="InterPro" id="IPR000014">
    <property type="entry name" value="PAS"/>
</dbReference>
<name>A0A7C3SI23_9BACT</name>
<evidence type="ECO:0000259" key="15">
    <source>
        <dbReference type="PROSITE" id="PS50109"/>
    </source>
</evidence>
<keyword evidence="11 14" id="KW-1133">Transmembrane helix</keyword>
<accession>A0A7C3SI23</accession>
<dbReference type="Pfam" id="PF02743">
    <property type="entry name" value="dCache_1"/>
    <property type="match status" value="1"/>
</dbReference>
<evidence type="ECO:0000256" key="12">
    <source>
        <dbReference type="ARBA" id="ARBA00023012"/>
    </source>
</evidence>
<evidence type="ECO:0000256" key="14">
    <source>
        <dbReference type="SAM" id="Phobius"/>
    </source>
</evidence>
<dbReference type="Pfam" id="PF08448">
    <property type="entry name" value="PAS_4"/>
    <property type="match status" value="1"/>
</dbReference>
<dbReference type="InterPro" id="IPR005467">
    <property type="entry name" value="His_kinase_dom"/>
</dbReference>
<dbReference type="InterPro" id="IPR036097">
    <property type="entry name" value="HisK_dim/P_sf"/>
</dbReference>
<gene>
    <name evidence="18" type="ORF">ENV62_02320</name>
</gene>
<dbReference type="EC" id="2.7.13.3" evidence="3"/>
<evidence type="ECO:0000256" key="11">
    <source>
        <dbReference type="ARBA" id="ARBA00022989"/>
    </source>
</evidence>
<dbReference type="InterPro" id="IPR013656">
    <property type="entry name" value="PAS_4"/>
</dbReference>
<feature type="domain" description="PAC" evidence="17">
    <location>
        <begin position="455"/>
        <end position="509"/>
    </location>
</feature>
<dbReference type="PANTHER" id="PTHR43065:SF46">
    <property type="entry name" value="C4-DICARBOXYLATE TRANSPORT SENSOR PROTEIN DCTB"/>
    <property type="match status" value="1"/>
</dbReference>
<dbReference type="InterPro" id="IPR004358">
    <property type="entry name" value="Sig_transdc_His_kin-like_C"/>
</dbReference>
<protein>
    <recommendedName>
        <fullName evidence="3">histidine kinase</fullName>
        <ecNumber evidence="3">2.7.13.3</ecNumber>
    </recommendedName>
</protein>
<evidence type="ECO:0000256" key="8">
    <source>
        <dbReference type="ARBA" id="ARBA00022741"/>
    </source>
</evidence>
<sequence length="752" mass="84660">MINPIEKIGFKRLIKLLGLLVVFLLAVAFFLGFWSLKRTQEIVADDFQQQQLILARTAARQIEDGLSFLRRELKILVYSPAIQYLEEVAWQNRMQVSFGELSQLGVTAIVRICHDGQRAYLLDNTGAHVQKDDFSQLPEVIWAHDPANRGRIYLSPVRIEQKGVHKIPFMTMATPVYLTSVDESHPKPPGTFDGVLFFKIDLSAFTGHYVREIRSGRTGYCWVIDQNGIFLYHPEREFIGEDAFTARGRRNPAISFDKINEIQKTRMLAGYEGTAKYISGWHRGVIQTMEKFLAYSHAHIEEEGLRTFPHKDVAGVRIWPVAVVAPTAEVAGTISSLYIRQFLIQGILIFALLLMGVAIIYYERRWTDELQKAVERATMDLRRSEERYRSVVERSPDLIFLLDNQGRIMRANTAAARAFGVPAQALRGRALSEFLAPEDADALLDHANYVFTTGRNYEARGEVRIRGRAYYLSTHMVPLYGEDGRTVERVLVFARDMTERQRMEEQMARTERLASLGTLAAGVAHEINNPVGIILGFTEMLLDRIPKDSKEYEMLKTIERQALNCKRIVENLMTFARQPARPGEFSDLNQEMENVLKLVQNTLLTKKIDLELHLTPGLPKVRGDAGELQQVFLNLITNAIAAMPEGGKLTISTRINPETQMVEAIVADTGTGIPKEYVDRIFDPFFTTKKVGEGTGLGLSVTYAIVEKIGGRIRFETRTAKEAPGASGTTFFISMPPASQPAVAEAAERAAN</sequence>
<reference evidence="18" key="1">
    <citation type="journal article" date="2020" name="mSystems">
        <title>Genome- and Community-Level Interaction Insights into Carbon Utilization and Element Cycling Functions of Hydrothermarchaeota in Hydrothermal Sediment.</title>
        <authorList>
            <person name="Zhou Z."/>
            <person name="Liu Y."/>
            <person name="Xu W."/>
            <person name="Pan J."/>
            <person name="Luo Z.H."/>
            <person name="Li M."/>
        </authorList>
    </citation>
    <scope>NUCLEOTIDE SEQUENCE [LARGE SCALE GENOMIC DNA]</scope>
    <source>
        <strain evidence="18">SpSt-776</strain>
    </source>
</reference>
<dbReference type="SUPFAM" id="SSF55874">
    <property type="entry name" value="ATPase domain of HSP90 chaperone/DNA topoisomerase II/histidine kinase"/>
    <property type="match status" value="1"/>
</dbReference>
<dbReference type="InterPro" id="IPR003661">
    <property type="entry name" value="HisK_dim/P_dom"/>
</dbReference>
<feature type="transmembrane region" description="Helical" evidence="14">
    <location>
        <begin position="342"/>
        <end position="362"/>
    </location>
</feature>
<keyword evidence="6" id="KW-0808">Transferase</keyword>
<evidence type="ECO:0000256" key="7">
    <source>
        <dbReference type="ARBA" id="ARBA00022692"/>
    </source>
</evidence>
<dbReference type="EMBL" id="DTHB01000016">
    <property type="protein sequence ID" value="HGB14061.1"/>
    <property type="molecule type" value="Genomic_DNA"/>
</dbReference>
<dbReference type="SUPFAM" id="SSF47384">
    <property type="entry name" value="Homodimeric domain of signal transducing histidine kinase"/>
    <property type="match status" value="1"/>
</dbReference>
<organism evidence="18">
    <name type="scientific">Desulfobacca acetoxidans</name>
    <dbReference type="NCBI Taxonomy" id="60893"/>
    <lineage>
        <taxon>Bacteria</taxon>
        <taxon>Pseudomonadati</taxon>
        <taxon>Thermodesulfobacteriota</taxon>
        <taxon>Desulfobaccia</taxon>
        <taxon>Desulfobaccales</taxon>
        <taxon>Desulfobaccaceae</taxon>
        <taxon>Desulfobacca</taxon>
    </lineage>
</organism>
<evidence type="ECO:0000313" key="18">
    <source>
        <dbReference type="EMBL" id="HGB14061.1"/>
    </source>
</evidence>
<evidence type="ECO:0000256" key="13">
    <source>
        <dbReference type="ARBA" id="ARBA00023136"/>
    </source>
</evidence>
<comment type="subcellular location">
    <subcellularLocation>
        <location evidence="2">Cell membrane</location>
        <topology evidence="2">Multi-pass membrane protein</topology>
    </subcellularLocation>
</comment>
<dbReference type="Pfam" id="PF02518">
    <property type="entry name" value="HATPase_c"/>
    <property type="match status" value="1"/>
</dbReference>
<dbReference type="InterPro" id="IPR035965">
    <property type="entry name" value="PAS-like_dom_sf"/>
</dbReference>
<dbReference type="SMART" id="SM00387">
    <property type="entry name" value="HATPase_c"/>
    <property type="match status" value="1"/>
</dbReference>
<dbReference type="InterPro" id="IPR033479">
    <property type="entry name" value="dCache_1"/>
</dbReference>
<dbReference type="AlphaFoldDB" id="A0A7C3SI23"/>
<evidence type="ECO:0000256" key="1">
    <source>
        <dbReference type="ARBA" id="ARBA00000085"/>
    </source>
</evidence>
<keyword evidence="13 14" id="KW-0472">Membrane</keyword>
<keyword evidence="12" id="KW-0902">Two-component regulatory system</keyword>
<evidence type="ECO:0000256" key="6">
    <source>
        <dbReference type="ARBA" id="ARBA00022679"/>
    </source>
</evidence>
<proteinExistence type="predicted"/>
<dbReference type="InterPro" id="IPR000700">
    <property type="entry name" value="PAS-assoc_C"/>
</dbReference>
<dbReference type="NCBIfam" id="TIGR00229">
    <property type="entry name" value="sensory_box"/>
    <property type="match status" value="1"/>
</dbReference>
<comment type="catalytic activity">
    <reaction evidence="1">
        <text>ATP + protein L-histidine = ADP + protein N-phospho-L-histidine.</text>
        <dbReference type="EC" id="2.7.13.3"/>
    </reaction>
</comment>
<dbReference type="InterPro" id="IPR003594">
    <property type="entry name" value="HATPase_dom"/>
</dbReference>
<dbReference type="PANTHER" id="PTHR43065">
    <property type="entry name" value="SENSOR HISTIDINE KINASE"/>
    <property type="match status" value="1"/>
</dbReference>
<evidence type="ECO:0000259" key="17">
    <source>
        <dbReference type="PROSITE" id="PS50113"/>
    </source>
</evidence>
<dbReference type="CDD" id="cd12912">
    <property type="entry name" value="PDC2_MCP_like"/>
    <property type="match status" value="1"/>
</dbReference>
<dbReference type="GO" id="GO:0005524">
    <property type="term" value="F:ATP binding"/>
    <property type="evidence" value="ECO:0007669"/>
    <property type="project" value="UniProtKB-KW"/>
</dbReference>
<dbReference type="CDD" id="cd00082">
    <property type="entry name" value="HisKA"/>
    <property type="match status" value="1"/>
</dbReference>
<comment type="caution">
    <text evidence="18">The sequence shown here is derived from an EMBL/GenBank/DDBJ whole genome shotgun (WGS) entry which is preliminary data.</text>
</comment>
<evidence type="ECO:0000256" key="9">
    <source>
        <dbReference type="ARBA" id="ARBA00022777"/>
    </source>
</evidence>
<dbReference type="Gene3D" id="3.30.450.20">
    <property type="entry name" value="PAS domain"/>
    <property type="match status" value="2"/>
</dbReference>
<dbReference type="SMART" id="SM00091">
    <property type="entry name" value="PAS"/>
    <property type="match status" value="1"/>
</dbReference>
<keyword evidence="7 14" id="KW-0812">Transmembrane</keyword>
<keyword evidence="5" id="KW-0597">Phosphoprotein</keyword>
<dbReference type="Pfam" id="PF00512">
    <property type="entry name" value="HisKA"/>
    <property type="match status" value="1"/>
</dbReference>
<feature type="domain" description="Histidine kinase" evidence="15">
    <location>
        <begin position="522"/>
        <end position="739"/>
    </location>
</feature>
<dbReference type="PROSITE" id="PS50113">
    <property type="entry name" value="PAC"/>
    <property type="match status" value="1"/>
</dbReference>
<dbReference type="GO" id="GO:0000155">
    <property type="term" value="F:phosphorelay sensor kinase activity"/>
    <property type="evidence" value="ECO:0007669"/>
    <property type="project" value="InterPro"/>
</dbReference>
<dbReference type="SUPFAM" id="SSF55785">
    <property type="entry name" value="PYP-like sensor domain (PAS domain)"/>
    <property type="match status" value="1"/>
</dbReference>
<keyword evidence="4" id="KW-1003">Cell membrane</keyword>
<evidence type="ECO:0000256" key="2">
    <source>
        <dbReference type="ARBA" id="ARBA00004651"/>
    </source>
</evidence>
<keyword evidence="8" id="KW-0547">Nucleotide-binding</keyword>
<evidence type="ECO:0000259" key="16">
    <source>
        <dbReference type="PROSITE" id="PS50112"/>
    </source>
</evidence>
<dbReference type="PROSITE" id="PS50109">
    <property type="entry name" value="HIS_KIN"/>
    <property type="match status" value="1"/>
</dbReference>